<keyword evidence="5 7" id="KW-1133">Transmembrane helix</keyword>
<dbReference type="RefSeq" id="WP_168606966.1">
    <property type="nucleotide sequence ID" value="NZ_CP038852.1"/>
</dbReference>
<evidence type="ECO:0000256" key="7">
    <source>
        <dbReference type="RuleBase" id="RU362048"/>
    </source>
</evidence>
<dbReference type="KEGG" id="peg:E5R92_04830"/>
<feature type="transmembrane region" description="Helical" evidence="7">
    <location>
        <begin position="173"/>
        <end position="194"/>
    </location>
</feature>
<keyword evidence="9" id="KW-1185">Reference proteome</keyword>
<gene>
    <name evidence="8" type="ORF">E5R92_04830</name>
</gene>
<keyword evidence="6 7" id="KW-0472">Membrane</keyword>
<keyword evidence="3" id="KW-1003">Cell membrane</keyword>
<feature type="transmembrane region" description="Helical" evidence="7">
    <location>
        <begin position="68"/>
        <end position="90"/>
    </location>
</feature>
<evidence type="ECO:0000256" key="4">
    <source>
        <dbReference type="ARBA" id="ARBA00022692"/>
    </source>
</evidence>
<name>A0A6H1Q2E8_9PROT</name>
<dbReference type="InterPro" id="IPR002771">
    <property type="entry name" value="Multi_antbiot-R_MarC"/>
</dbReference>
<feature type="transmembrane region" description="Helical" evidence="7">
    <location>
        <begin position="110"/>
        <end position="131"/>
    </location>
</feature>
<comment type="similarity">
    <text evidence="2 7">Belongs to the UPF0056 (MarC) family.</text>
</comment>
<feature type="transmembrane region" description="Helical" evidence="7">
    <location>
        <begin position="143"/>
        <end position="161"/>
    </location>
</feature>
<evidence type="ECO:0000313" key="8">
    <source>
        <dbReference type="EMBL" id="QIZ21102.1"/>
    </source>
</evidence>
<feature type="transmembrane region" description="Helical" evidence="7">
    <location>
        <begin position="6"/>
        <end position="28"/>
    </location>
</feature>
<dbReference type="GO" id="GO:0005886">
    <property type="term" value="C:plasma membrane"/>
    <property type="evidence" value="ECO:0007669"/>
    <property type="project" value="UniProtKB-SubCell"/>
</dbReference>
<feature type="transmembrane region" description="Helical" evidence="7">
    <location>
        <begin position="40"/>
        <end position="62"/>
    </location>
</feature>
<dbReference type="Pfam" id="PF01914">
    <property type="entry name" value="MarC"/>
    <property type="match status" value="1"/>
</dbReference>
<evidence type="ECO:0000256" key="2">
    <source>
        <dbReference type="ARBA" id="ARBA00009784"/>
    </source>
</evidence>
<dbReference type="PANTHER" id="PTHR33508">
    <property type="entry name" value="UPF0056 MEMBRANE PROTEIN YHCE"/>
    <property type="match status" value="1"/>
</dbReference>
<dbReference type="NCBIfam" id="TIGR00427">
    <property type="entry name" value="NAAT family transporter"/>
    <property type="match status" value="1"/>
</dbReference>
<reference evidence="8 9" key="1">
    <citation type="journal article" date="2020" name="Nat. Microbiol.">
        <title>Lysogenic host-virus interactions in SAR11 marine bacteria.</title>
        <authorList>
            <person name="Morris R.M."/>
            <person name="Cain K.R."/>
            <person name="Hvorecny K.L."/>
            <person name="Kollman J.M."/>
        </authorList>
    </citation>
    <scope>NUCLEOTIDE SEQUENCE [LARGE SCALE GENOMIC DNA]</scope>
    <source>
        <strain evidence="8 9">NP1</strain>
    </source>
</reference>
<dbReference type="AlphaFoldDB" id="A0A6H1Q2E8"/>
<dbReference type="Proteomes" id="UP000501094">
    <property type="component" value="Chromosome"/>
</dbReference>
<comment type="subcellular location">
    <subcellularLocation>
        <location evidence="1 7">Cell membrane</location>
        <topology evidence="1 7">Multi-pass membrane protein</topology>
    </subcellularLocation>
</comment>
<evidence type="ECO:0000256" key="5">
    <source>
        <dbReference type="ARBA" id="ARBA00022989"/>
    </source>
</evidence>
<protein>
    <recommendedName>
        <fullName evidence="7">UPF0056 membrane protein</fullName>
    </recommendedName>
</protein>
<keyword evidence="4 7" id="KW-0812">Transmembrane</keyword>
<sequence>MSEIFIQTFFLYFIVIDPLGNTPLFLSITQNMDTNKKIRIALSATIIASIILLFFALLGSSLLSYLNISYPAFTIGGGIILLIIAIEMLFDKRQQRKEEDIDLNSDNVSVFPLATPIIAGPAAITSVIVSVSDIGTNFTNQTAGMIALVSVLFLTFIIFFIASKFSKIINKKIIGVISRVVAIILVGLSVQYILDGIKTFLV</sequence>
<evidence type="ECO:0000313" key="9">
    <source>
        <dbReference type="Proteomes" id="UP000501094"/>
    </source>
</evidence>
<dbReference type="EMBL" id="CP038852">
    <property type="protein sequence ID" value="QIZ21102.1"/>
    <property type="molecule type" value="Genomic_DNA"/>
</dbReference>
<evidence type="ECO:0000256" key="3">
    <source>
        <dbReference type="ARBA" id="ARBA00022475"/>
    </source>
</evidence>
<evidence type="ECO:0000256" key="1">
    <source>
        <dbReference type="ARBA" id="ARBA00004651"/>
    </source>
</evidence>
<evidence type="ECO:0000256" key="6">
    <source>
        <dbReference type="ARBA" id="ARBA00023136"/>
    </source>
</evidence>
<proteinExistence type="inferred from homology"/>
<organism evidence="8 9">
    <name type="scientific">Candidatus Pelagibacter giovannonii</name>
    <dbReference type="NCBI Taxonomy" id="2563896"/>
    <lineage>
        <taxon>Bacteria</taxon>
        <taxon>Pseudomonadati</taxon>
        <taxon>Pseudomonadota</taxon>
        <taxon>Alphaproteobacteria</taxon>
        <taxon>Candidatus Pelagibacterales</taxon>
        <taxon>Candidatus Pelagibacteraceae</taxon>
        <taxon>Candidatus Pelagibacter</taxon>
    </lineage>
</organism>
<accession>A0A6H1Q2E8</accession>
<dbReference type="PANTHER" id="PTHR33508:SF1">
    <property type="entry name" value="UPF0056 MEMBRANE PROTEIN YHCE"/>
    <property type="match status" value="1"/>
</dbReference>